<dbReference type="CDD" id="cd16936">
    <property type="entry name" value="HATPase_RsbW-like"/>
    <property type="match status" value="1"/>
</dbReference>
<comment type="caution">
    <text evidence="3">The sequence shown here is derived from an EMBL/GenBank/DDBJ whole genome shotgun (WGS) entry which is preliminary data.</text>
</comment>
<feature type="domain" description="Histidine kinase/HSP90-like ATPase" evidence="2">
    <location>
        <begin position="4"/>
        <end position="111"/>
    </location>
</feature>
<name>A0A840WDI9_9ACTN</name>
<keyword evidence="1" id="KW-0723">Serine/threonine-protein kinase</keyword>
<dbReference type="InterPro" id="IPR003594">
    <property type="entry name" value="HATPase_dom"/>
</dbReference>
<dbReference type="InterPro" id="IPR036890">
    <property type="entry name" value="HATPase_C_sf"/>
</dbReference>
<keyword evidence="1" id="KW-0418">Kinase</keyword>
<proteinExistence type="predicted"/>
<dbReference type="PANTHER" id="PTHR35526:SF3">
    <property type="entry name" value="ANTI-SIGMA-F FACTOR RSBW"/>
    <property type="match status" value="1"/>
</dbReference>
<dbReference type="EMBL" id="JACHDO010000001">
    <property type="protein sequence ID" value="MBB5494232.1"/>
    <property type="molecule type" value="Genomic_DNA"/>
</dbReference>
<evidence type="ECO:0000313" key="3">
    <source>
        <dbReference type="EMBL" id="MBB5494232.1"/>
    </source>
</evidence>
<sequence>MGLARTMVDHALVAAGIGEAGRGVARLAVSEAFTNALLHGRPEIGVEVWARSGRCGVVEVYDAEPTLPRFPEGGELVELLTEHGRGLALMQAFTRQVCGAYRWGEGKRVWFAVDSDGGELNAVEVRGLVEERARRWLPAHTMSVI</sequence>
<dbReference type="Gene3D" id="3.30.565.10">
    <property type="entry name" value="Histidine kinase-like ATPase, C-terminal domain"/>
    <property type="match status" value="1"/>
</dbReference>
<evidence type="ECO:0000313" key="4">
    <source>
        <dbReference type="Proteomes" id="UP000579647"/>
    </source>
</evidence>
<dbReference type="InterPro" id="IPR050267">
    <property type="entry name" value="Anti-sigma-factor_SerPK"/>
</dbReference>
<organism evidence="3 4">
    <name type="scientific">Nocardiopsis metallicus</name>
    <dbReference type="NCBI Taxonomy" id="179819"/>
    <lineage>
        <taxon>Bacteria</taxon>
        <taxon>Bacillati</taxon>
        <taxon>Actinomycetota</taxon>
        <taxon>Actinomycetes</taxon>
        <taxon>Streptosporangiales</taxon>
        <taxon>Nocardiopsidaceae</taxon>
        <taxon>Nocardiopsis</taxon>
    </lineage>
</organism>
<keyword evidence="1" id="KW-0808">Transferase</keyword>
<dbReference type="GO" id="GO:0004674">
    <property type="term" value="F:protein serine/threonine kinase activity"/>
    <property type="evidence" value="ECO:0007669"/>
    <property type="project" value="UniProtKB-KW"/>
</dbReference>
<evidence type="ECO:0000256" key="1">
    <source>
        <dbReference type="ARBA" id="ARBA00022527"/>
    </source>
</evidence>
<dbReference type="Proteomes" id="UP000579647">
    <property type="component" value="Unassembled WGS sequence"/>
</dbReference>
<dbReference type="Pfam" id="PF13581">
    <property type="entry name" value="HATPase_c_2"/>
    <property type="match status" value="1"/>
</dbReference>
<evidence type="ECO:0000259" key="2">
    <source>
        <dbReference type="Pfam" id="PF13581"/>
    </source>
</evidence>
<dbReference type="RefSeq" id="WP_312893986.1">
    <property type="nucleotide sequence ID" value="NZ_BAAAKM010000112.1"/>
</dbReference>
<accession>A0A840WDI9</accession>
<dbReference type="AlphaFoldDB" id="A0A840WDI9"/>
<gene>
    <name evidence="3" type="ORF">HNR07_005369</name>
</gene>
<dbReference type="PANTHER" id="PTHR35526">
    <property type="entry name" value="ANTI-SIGMA-F FACTOR RSBW-RELATED"/>
    <property type="match status" value="1"/>
</dbReference>
<reference evidence="3 4" key="1">
    <citation type="submission" date="2020-08" db="EMBL/GenBank/DDBJ databases">
        <title>Sequencing the genomes of 1000 actinobacteria strains.</title>
        <authorList>
            <person name="Klenk H.-P."/>
        </authorList>
    </citation>
    <scope>NUCLEOTIDE SEQUENCE [LARGE SCALE GENOMIC DNA]</scope>
    <source>
        <strain evidence="3 4">DSM 44598</strain>
    </source>
</reference>
<protein>
    <submittedName>
        <fullName evidence="3">Anti-sigma regulatory factor (Ser/Thr protein kinase)</fullName>
    </submittedName>
</protein>
<keyword evidence="4" id="KW-1185">Reference proteome</keyword>